<dbReference type="CDD" id="cd01948">
    <property type="entry name" value="EAL"/>
    <property type="match status" value="1"/>
</dbReference>
<dbReference type="Pfam" id="PF00563">
    <property type="entry name" value="EAL"/>
    <property type="match status" value="1"/>
</dbReference>
<organism evidence="2 3">
    <name type="scientific">Pontibacillus marinus BH030004 = DSM 16465</name>
    <dbReference type="NCBI Taxonomy" id="1385511"/>
    <lineage>
        <taxon>Bacteria</taxon>
        <taxon>Bacillati</taxon>
        <taxon>Bacillota</taxon>
        <taxon>Bacilli</taxon>
        <taxon>Bacillales</taxon>
        <taxon>Bacillaceae</taxon>
        <taxon>Pontibacillus</taxon>
    </lineage>
</organism>
<dbReference type="AlphaFoldDB" id="A0A0A5GCV1"/>
<dbReference type="STRING" id="1385511.GCA_000425225_00312"/>
<dbReference type="RefSeq" id="WP_027447801.1">
    <property type="nucleotide sequence ID" value="NZ_AVPF01000004.1"/>
</dbReference>
<reference evidence="2 3" key="1">
    <citation type="submission" date="2013-08" db="EMBL/GenBank/DDBJ databases">
        <authorList>
            <person name="Huang J."/>
            <person name="Wang G."/>
        </authorList>
    </citation>
    <scope>NUCLEOTIDE SEQUENCE [LARGE SCALE GENOMIC DNA]</scope>
    <source>
        <strain evidence="2 3">BH030004</strain>
    </source>
</reference>
<dbReference type="PANTHER" id="PTHR33121:SF76">
    <property type="entry name" value="SIGNALING PROTEIN"/>
    <property type="match status" value="1"/>
</dbReference>
<dbReference type="eggNOG" id="COG2200">
    <property type="taxonomic scope" value="Bacteria"/>
</dbReference>
<dbReference type="Proteomes" id="UP000030403">
    <property type="component" value="Unassembled WGS sequence"/>
</dbReference>
<comment type="caution">
    <text evidence="2">The sequence shown here is derived from an EMBL/GenBank/DDBJ whole genome shotgun (WGS) entry which is preliminary data.</text>
</comment>
<dbReference type="OrthoDB" id="581425at2"/>
<dbReference type="InterPro" id="IPR035919">
    <property type="entry name" value="EAL_sf"/>
</dbReference>
<protein>
    <recommendedName>
        <fullName evidence="1">EAL domain-containing protein</fullName>
    </recommendedName>
</protein>
<dbReference type="EMBL" id="AVPF01000004">
    <property type="protein sequence ID" value="KGX91021.1"/>
    <property type="molecule type" value="Genomic_DNA"/>
</dbReference>
<feature type="domain" description="EAL" evidence="1">
    <location>
        <begin position="1"/>
        <end position="230"/>
    </location>
</feature>
<evidence type="ECO:0000313" key="2">
    <source>
        <dbReference type="EMBL" id="KGX91021.1"/>
    </source>
</evidence>
<dbReference type="Gene3D" id="3.20.20.450">
    <property type="entry name" value="EAL domain"/>
    <property type="match status" value="1"/>
</dbReference>
<dbReference type="GO" id="GO:0071111">
    <property type="term" value="F:cyclic-guanylate-specific phosphodiesterase activity"/>
    <property type="evidence" value="ECO:0007669"/>
    <property type="project" value="InterPro"/>
</dbReference>
<dbReference type="InterPro" id="IPR050706">
    <property type="entry name" value="Cyclic-di-GMP_PDE-like"/>
</dbReference>
<dbReference type="PANTHER" id="PTHR33121">
    <property type="entry name" value="CYCLIC DI-GMP PHOSPHODIESTERASE PDEF"/>
    <property type="match status" value="1"/>
</dbReference>
<name>A0A0A5GCV1_9BACI</name>
<evidence type="ECO:0000313" key="3">
    <source>
        <dbReference type="Proteomes" id="UP000030403"/>
    </source>
</evidence>
<dbReference type="PROSITE" id="PS50883">
    <property type="entry name" value="EAL"/>
    <property type="match status" value="1"/>
</dbReference>
<dbReference type="InterPro" id="IPR001633">
    <property type="entry name" value="EAL_dom"/>
</dbReference>
<keyword evidence="3" id="KW-1185">Reference proteome</keyword>
<accession>A0A0A5GCV1</accession>
<proteinExistence type="predicted"/>
<dbReference type="SMART" id="SM00052">
    <property type="entry name" value="EAL"/>
    <property type="match status" value="1"/>
</dbReference>
<sequence length="230" mass="26762">MLDRDEYYHVVQHIFDVSTESSLGFEVLLRHQSLTNPETLFKKARKQGTLVELDLFSIKKFLQKNSPINHNHKIFFNIFPSTLVSSVIHEFFSWIQEEQVKNIVFELNESNDDQYVWDSYEFINNIQMFRQLGIEIAIDDVGKGQSNLKNIRNINPDYIKLDKFYGFNISDSVEKKDILSAFAEVSANSNIKLILEGIETEEDYETAKKLGISYMQGFYLDIPKPIKESA</sequence>
<evidence type="ECO:0000259" key="1">
    <source>
        <dbReference type="PROSITE" id="PS50883"/>
    </source>
</evidence>
<dbReference type="SUPFAM" id="SSF141868">
    <property type="entry name" value="EAL domain-like"/>
    <property type="match status" value="1"/>
</dbReference>
<gene>
    <name evidence="2" type="ORF">N783_13330</name>
</gene>